<dbReference type="OrthoDB" id="7992122at2"/>
<comment type="caution">
    <text evidence="2">The sequence shown here is derived from an EMBL/GenBank/DDBJ whole genome shotgun (WGS) entry which is preliminary data.</text>
</comment>
<reference evidence="2 3" key="1">
    <citation type="submission" date="2015-11" db="EMBL/GenBank/DDBJ databases">
        <title>Genomic analysis of 38 Legionella species identifies large and diverse effector repertoires.</title>
        <authorList>
            <person name="Burstein D."/>
            <person name="Amaro F."/>
            <person name="Zusman T."/>
            <person name="Lifshitz Z."/>
            <person name="Cohen O."/>
            <person name="Gilbert J.A."/>
            <person name="Pupko T."/>
            <person name="Shuman H.A."/>
            <person name="Segal G."/>
        </authorList>
    </citation>
    <scope>NUCLEOTIDE SEQUENCE [LARGE SCALE GENOMIC DNA]</scope>
    <source>
        <strain evidence="2 3">ATCC 700990</strain>
    </source>
</reference>
<organism evidence="2 3">
    <name type="scientific">Legionella drozanskii LLAP-1</name>
    <dbReference type="NCBI Taxonomy" id="1212489"/>
    <lineage>
        <taxon>Bacteria</taxon>
        <taxon>Pseudomonadati</taxon>
        <taxon>Pseudomonadota</taxon>
        <taxon>Gammaproteobacteria</taxon>
        <taxon>Legionellales</taxon>
        <taxon>Legionellaceae</taxon>
        <taxon>Legionella</taxon>
    </lineage>
</organism>
<dbReference type="PATRIC" id="fig|1212489.4.peg.1092"/>
<dbReference type="AlphaFoldDB" id="A0A0W0SVK8"/>
<dbReference type="RefSeq" id="WP_058495358.1">
    <property type="nucleotide sequence ID" value="NZ_CAAAIU010000007.1"/>
</dbReference>
<dbReference type="Proteomes" id="UP000054736">
    <property type="component" value="Unassembled WGS sequence"/>
</dbReference>
<sequence>MPKFILSLTIICLALLVACTRNHDDQLPGNTASLAGLQAMANVQSKKTNRRRHTNKIKETALREAALSIGAQAGLAWRARMIDDQLTRLARRLDAIYDFNALILEHNILPPVLLEGRNAFNLADAQTIRISNRTYKIAKQARFVTTTPNWRQYLWLDYQQPEYPNVGMLPKTRREKQVWSYYVQTGWKNGVEQAATILEESIARIKEDYVGMILYRKLLAMNMVSPPFVSHTDLGVTGDSNELRIDDRVLRITALPLLNVNPKEWIAPVAKDENALEQFKNMEKLAQNTKIIITSKAWQPVIAPVNTTDRNKY</sequence>
<dbReference type="Pfam" id="PF16932">
    <property type="entry name" value="T4SS_TraI"/>
    <property type="match status" value="1"/>
</dbReference>
<evidence type="ECO:0000313" key="2">
    <source>
        <dbReference type="EMBL" id="KTC87418.1"/>
    </source>
</evidence>
<feature type="signal peptide" evidence="1">
    <location>
        <begin position="1"/>
        <end position="23"/>
    </location>
</feature>
<keyword evidence="1" id="KW-0732">Signal</keyword>
<gene>
    <name evidence="2" type="primary">dotC</name>
    <name evidence="2" type="ORF">Ldro_1037</name>
</gene>
<accession>A0A0W0SVK8</accession>
<evidence type="ECO:0000313" key="3">
    <source>
        <dbReference type="Proteomes" id="UP000054736"/>
    </source>
</evidence>
<dbReference type="STRING" id="1212489.Ldro_1037"/>
<name>A0A0W0SVK8_9GAMM</name>
<keyword evidence="3" id="KW-1185">Reference proteome</keyword>
<dbReference type="EMBL" id="LNXY01000020">
    <property type="protein sequence ID" value="KTC87418.1"/>
    <property type="molecule type" value="Genomic_DNA"/>
</dbReference>
<dbReference type="InterPro" id="IPR031618">
    <property type="entry name" value="T4SS_TraI"/>
</dbReference>
<proteinExistence type="predicted"/>
<evidence type="ECO:0000256" key="1">
    <source>
        <dbReference type="SAM" id="SignalP"/>
    </source>
</evidence>
<protein>
    <submittedName>
        <fullName evidence="2">Defect in organelle trafficking lipoprotein DotC</fullName>
    </submittedName>
</protein>
<keyword evidence="2" id="KW-0449">Lipoprotein</keyword>
<feature type="chain" id="PRO_5006912371" evidence="1">
    <location>
        <begin position="24"/>
        <end position="313"/>
    </location>
</feature>
<dbReference type="PROSITE" id="PS51257">
    <property type="entry name" value="PROKAR_LIPOPROTEIN"/>
    <property type="match status" value="1"/>
</dbReference>